<dbReference type="GO" id="GO:0005737">
    <property type="term" value="C:cytoplasm"/>
    <property type="evidence" value="ECO:0007669"/>
    <property type="project" value="TreeGrafter"/>
</dbReference>
<gene>
    <name evidence="2" type="ORF">ABL78_1107</name>
</gene>
<dbReference type="EMBL" id="LJSK01000017">
    <property type="protein sequence ID" value="KPI89727.1"/>
    <property type="molecule type" value="Genomic_DNA"/>
</dbReference>
<dbReference type="AlphaFoldDB" id="A0A0N0P8N2"/>
<accession>A0A0N0P8N2</accession>
<dbReference type="Pfam" id="PF00069">
    <property type="entry name" value="Pkinase"/>
    <property type="match status" value="1"/>
</dbReference>
<comment type="caution">
    <text evidence="2">The sequence shown here is derived from an EMBL/GenBank/DDBJ whole genome shotgun (WGS) entry which is preliminary data.</text>
</comment>
<dbReference type="InterPro" id="IPR011009">
    <property type="entry name" value="Kinase-like_dom_sf"/>
</dbReference>
<dbReference type="Gene3D" id="1.10.510.10">
    <property type="entry name" value="Transferase(Phosphotransferase) domain 1"/>
    <property type="match status" value="1"/>
</dbReference>
<dbReference type="GO" id="GO:0004674">
    <property type="term" value="F:protein serine/threonine kinase activity"/>
    <property type="evidence" value="ECO:0007669"/>
    <property type="project" value="TreeGrafter"/>
</dbReference>
<evidence type="ECO:0000313" key="3">
    <source>
        <dbReference type="Proteomes" id="UP000038009"/>
    </source>
</evidence>
<protein>
    <recommendedName>
        <fullName evidence="1">Protein kinase domain-containing protein</fullName>
    </recommendedName>
</protein>
<dbReference type="OMA" id="HLWEEDT"/>
<dbReference type="VEuPathDB" id="TriTrypDB:Lsey_0017_0060"/>
<dbReference type="OrthoDB" id="5979581at2759"/>
<dbReference type="SUPFAM" id="SSF56112">
    <property type="entry name" value="Protein kinase-like (PK-like)"/>
    <property type="match status" value="1"/>
</dbReference>
<dbReference type="InterPro" id="IPR053235">
    <property type="entry name" value="Ser_Thr_kinase"/>
</dbReference>
<dbReference type="SMART" id="SM00220">
    <property type="entry name" value="S_TKc"/>
    <property type="match status" value="1"/>
</dbReference>
<feature type="domain" description="Protein kinase" evidence="1">
    <location>
        <begin position="23"/>
        <end position="310"/>
    </location>
</feature>
<proteinExistence type="predicted"/>
<evidence type="ECO:0000313" key="2">
    <source>
        <dbReference type="EMBL" id="KPI89727.1"/>
    </source>
</evidence>
<reference evidence="2 3" key="1">
    <citation type="journal article" date="2015" name="PLoS Pathog.">
        <title>Leptomonas seymouri: Adaptations to the Dixenous Life Cycle Analyzed by Genome Sequencing, Transcriptome Profiling and Co-infection with Leishmania donovani.</title>
        <authorList>
            <person name="Kraeva N."/>
            <person name="Butenko A."/>
            <person name="Hlavacova J."/>
            <person name="Kostygov A."/>
            <person name="Myskova J."/>
            <person name="Grybchuk D."/>
            <person name="Lestinova T."/>
            <person name="Votypka J."/>
            <person name="Volf P."/>
            <person name="Opperdoes F."/>
            <person name="Flegontov P."/>
            <person name="Lukes J."/>
            <person name="Yurchenko V."/>
        </authorList>
    </citation>
    <scope>NUCLEOTIDE SEQUENCE [LARGE SCALE GENOMIC DNA]</scope>
    <source>
        <strain evidence="2 3">ATCC 30220</strain>
    </source>
</reference>
<dbReference type="InterPro" id="IPR000719">
    <property type="entry name" value="Prot_kinase_dom"/>
</dbReference>
<organism evidence="2 3">
    <name type="scientific">Leptomonas seymouri</name>
    <dbReference type="NCBI Taxonomy" id="5684"/>
    <lineage>
        <taxon>Eukaryota</taxon>
        <taxon>Discoba</taxon>
        <taxon>Euglenozoa</taxon>
        <taxon>Kinetoplastea</taxon>
        <taxon>Metakinetoplastina</taxon>
        <taxon>Trypanosomatida</taxon>
        <taxon>Trypanosomatidae</taxon>
        <taxon>Leishmaniinae</taxon>
        <taxon>Leptomonas</taxon>
    </lineage>
</organism>
<dbReference type="PANTHER" id="PTHR24361:SF785">
    <property type="entry name" value="DUAL SPECIFICITY MITOGEN-ACTIVATED PROTEIN KINASE KINASE 1"/>
    <property type="match status" value="1"/>
</dbReference>
<keyword evidence="3" id="KW-1185">Reference proteome</keyword>
<dbReference type="PANTHER" id="PTHR24361">
    <property type="entry name" value="MITOGEN-ACTIVATED KINASE KINASE KINASE"/>
    <property type="match status" value="1"/>
</dbReference>
<dbReference type="Proteomes" id="UP000038009">
    <property type="component" value="Unassembled WGS sequence"/>
</dbReference>
<dbReference type="GO" id="GO:0005524">
    <property type="term" value="F:ATP binding"/>
    <property type="evidence" value="ECO:0007669"/>
    <property type="project" value="InterPro"/>
</dbReference>
<sequence>MSALPVFSLNDITDVDEDPEDFVRPVREVGDASGRRSRVHCVRWSPQDDVVVMKEVHLWEEDTVTPDVLTIAARIGQLQSSTCGTTAASYFVRYLALHIDTPHHYQWLLSRCGPTLKALLDRSTTQPSFNELRCKHILRGVLMALDHLHNTCAFVHGDVSLSNIFTRLSFSEDHQVSLGDLETLAPLGADPSGSSGTLLYISPERLRECSLPYAVQDDIWAFGITAYQLLIGSSKTHPWCGDHVASTSPDNFWAFLDAMNRMQGIPSLEYLRETSLAERCPKALPVVAACLSWEPCDRPSTSDLLKHPWFCM</sequence>
<dbReference type="PROSITE" id="PS50011">
    <property type="entry name" value="PROTEIN_KINASE_DOM"/>
    <property type="match status" value="1"/>
</dbReference>
<evidence type="ECO:0000259" key="1">
    <source>
        <dbReference type="PROSITE" id="PS50011"/>
    </source>
</evidence>
<name>A0A0N0P8N2_LEPSE</name>